<accession>A0A016S319</accession>
<dbReference type="GO" id="GO:0005782">
    <property type="term" value="C:peroxisomal matrix"/>
    <property type="evidence" value="ECO:0007669"/>
    <property type="project" value="UniProtKB-SubCell"/>
</dbReference>
<keyword evidence="9" id="KW-1185">Reference proteome</keyword>
<evidence type="ECO:0000256" key="1">
    <source>
        <dbReference type="ARBA" id="ARBA00001974"/>
    </source>
</evidence>
<protein>
    <recommendedName>
        <fullName evidence="7">FAD dependent oxidoreductase domain-containing protein</fullName>
    </recommendedName>
</protein>
<comment type="caution">
    <text evidence="8">The sequence shown here is derived from an EMBL/GenBank/DDBJ whole genome shotgun (WGS) entry which is preliminary data.</text>
</comment>
<evidence type="ECO:0000256" key="5">
    <source>
        <dbReference type="ARBA" id="ARBA00022827"/>
    </source>
</evidence>
<dbReference type="OrthoDB" id="2015447at2759"/>
<evidence type="ECO:0000256" key="2">
    <source>
        <dbReference type="ARBA" id="ARBA00004253"/>
    </source>
</evidence>
<feature type="domain" description="FAD dependent oxidoreductase" evidence="7">
    <location>
        <begin position="54"/>
        <end position="154"/>
    </location>
</feature>
<comment type="similarity">
    <text evidence="3">Belongs to the DAMOX/DASOX family.</text>
</comment>
<dbReference type="PANTHER" id="PTHR11530">
    <property type="entry name" value="D-AMINO ACID OXIDASE"/>
    <property type="match status" value="1"/>
</dbReference>
<reference evidence="9" key="1">
    <citation type="journal article" date="2015" name="Nat. Genet.">
        <title>The genome and transcriptome of the zoonotic hookworm Ancylostoma ceylanicum identify infection-specific gene families.</title>
        <authorList>
            <person name="Schwarz E.M."/>
            <person name="Hu Y."/>
            <person name="Antoshechkin I."/>
            <person name="Miller M.M."/>
            <person name="Sternberg P.W."/>
            <person name="Aroian R.V."/>
        </authorList>
    </citation>
    <scope>NUCLEOTIDE SEQUENCE</scope>
    <source>
        <strain evidence="9">HY135</strain>
    </source>
</reference>
<sequence>MVTFEKVGDQNPMGYFKRWKEAGDTLFMTHDYFYGVEFQIIRVRCPAVKHFFIDDSSYVLLNDDCVILGGTADKNCWNTAVNPETAQRILHANQENVPALKSCEVISHHVGLRPGRSDVRLELERRLISGKKVSIVHNYGHGGSGVTLFWGCALDAVSLVWKALKENDTAKL</sequence>
<dbReference type="InterPro" id="IPR006076">
    <property type="entry name" value="FAD-dep_OxRdtase"/>
</dbReference>
<evidence type="ECO:0000259" key="7">
    <source>
        <dbReference type="Pfam" id="PF01266"/>
    </source>
</evidence>
<dbReference type="GO" id="GO:0071949">
    <property type="term" value="F:FAD binding"/>
    <property type="evidence" value="ECO:0007669"/>
    <property type="project" value="InterPro"/>
</dbReference>
<keyword evidence="4" id="KW-0285">Flavoprotein</keyword>
<comment type="cofactor">
    <cofactor evidence="1">
        <name>FAD</name>
        <dbReference type="ChEBI" id="CHEBI:57692"/>
    </cofactor>
</comment>
<dbReference type="InterPro" id="IPR023209">
    <property type="entry name" value="DAO"/>
</dbReference>
<dbReference type="GO" id="GO:0003884">
    <property type="term" value="F:D-amino-acid oxidase activity"/>
    <property type="evidence" value="ECO:0007669"/>
    <property type="project" value="InterPro"/>
</dbReference>
<organism evidence="8 9">
    <name type="scientific">Ancylostoma ceylanicum</name>
    <dbReference type="NCBI Taxonomy" id="53326"/>
    <lineage>
        <taxon>Eukaryota</taxon>
        <taxon>Metazoa</taxon>
        <taxon>Ecdysozoa</taxon>
        <taxon>Nematoda</taxon>
        <taxon>Chromadorea</taxon>
        <taxon>Rhabditida</taxon>
        <taxon>Rhabditina</taxon>
        <taxon>Rhabditomorpha</taxon>
        <taxon>Strongyloidea</taxon>
        <taxon>Ancylostomatidae</taxon>
        <taxon>Ancylostomatinae</taxon>
        <taxon>Ancylostoma</taxon>
    </lineage>
</organism>
<keyword evidence="5" id="KW-0274">FAD</keyword>
<gene>
    <name evidence="8" type="primary">Acey_s0311.g2150</name>
    <name evidence="8" type="synonym">Acey-daao-1</name>
    <name evidence="8" type="ORF">Y032_0311g2150</name>
</gene>
<comment type="subcellular location">
    <subcellularLocation>
        <location evidence="2">Peroxisome matrix</location>
    </subcellularLocation>
</comment>
<dbReference type="SUPFAM" id="SSF54373">
    <property type="entry name" value="FAD-linked reductases, C-terminal domain"/>
    <property type="match status" value="1"/>
</dbReference>
<dbReference type="PROSITE" id="PS00677">
    <property type="entry name" value="DAO"/>
    <property type="match status" value="1"/>
</dbReference>
<dbReference type="Gene3D" id="3.30.9.10">
    <property type="entry name" value="D-Amino Acid Oxidase, subunit A, domain 2"/>
    <property type="match status" value="1"/>
</dbReference>
<dbReference type="AlphaFoldDB" id="A0A016S319"/>
<proteinExistence type="inferred from homology"/>
<evidence type="ECO:0000256" key="3">
    <source>
        <dbReference type="ARBA" id="ARBA00006730"/>
    </source>
</evidence>
<dbReference type="GO" id="GO:0019478">
    <property type="term" value="P:D-amino acid catabolic process"/>
    <property type="evidence" value="ECO:0007669"/>
    <property type="project" value="TreeGrafter"/>
</dbReference>
<dbReference type="STRING" id="53326.A0A016S319"/>
<dbReference type="EMBL" id="JARK01001647">
    <property type="protein sequence ID" value="EYB84737.1"/>
    <property type="molecule type" value="Genomic_DNA"/>
</dbReference>
<keyword evidence="6" id="KW-0560">Oxidoreductase</keyword>
<evidence type="ECO:0000313" key="9">
    <source>
        <dbReference type="Proteomes" id="UP000024635"/>
    </source>
</evidence>
<evidence type="ECO:0000256" key="4">
    <source>
        <dbReference type="ARBA" id="ARBA00022630"/>
    </source>
</evidence>
<name>A0A016S319_9BILA</name>
<evidence type="ECO:0000256" key="6">
    <source>
        <dbReference type="ARBA" id="ARBA00023002"/>
    </source>
</evidence>
<dbReference type="Proteomes" id="UP000024635">
    <property type="component" value="Unassembled WGS sequence"/>
</dbReference>
<dbReference type="InterPro" id="IPR006181">
    <property type="entry name" value="D-amino_acid_oxidase_CS"/>
</dbReference>
<dbReference type="PANTHER" id="PTHR11530:SF11">
    <property type="entry name" value="D-ASPARTATE OXIDASE"/>
    <property type="match status" value="1"/>
</dbReference>
<evidence type="ECO:0000313" key="8">
    <source>
        <dbReference type="EMBL" id="EYB84737.1"/>
    </source>
</evidence>
<dbReference type="Pfam" id="PF01266">
    <property type="entry name" value="DAO"/>
    <property type="match status" value="1"/>
</dbReference>